<evidence type="ECO:0000256" key="2">
    <source>
        <dbReference type="ARBA" id="ARBA00012925"/>
    </source>
</evidence>
<dbReference type="InterPro" id="IPR041891">
    <property type="entry name" value="Alpha_CA_prokaryot-like"/>
</dbReference>
<gene>
    <name evidence="13" type="ORF">CQW23_16004</name>
</gene>
<evidence type="ECO:0000256" key="9">
    <source>
        <dbReference type="RuleBase" id="RU367011"/>
    </source>
</evidence>
<dbReference type="OrthoDB" id="429145at2759"/>
<evidence type="ECO:0000256" key="10">
    <source>
        <dbReference type="SAM" id="Coils"/>
    </source>
</evidence>
<comment type="caution">
    <text evidence="13">The sequence shown here is derived from an EMBL/GenBank/DDBJ whole genome shotgun (WGS) entry which is preliminary data.</text>
</comment>
<dbReference type="FunFam" id="3.10.200.10:FF:000007">
    <property type="entry name" value="Alpha carbonic anhydrase 3"/>
    <property type="match status" value="1"/>
</dbReference>
<evidence type="ECO:0000256" key="5">
    <source>
        <dbReference type="ARBA" id="ARBA00022833"/>
    </source>
</evidence>
<dbReference type="GO" id="GO:0006730">
    <property type="term" value="P:one-carbon metabolic process"/>
    <property type="evidence" value="ECO:0007669"/>
    <property type="project" value="TreeGrafter"/>
</dbReference>
<evidence type="ECO:0000256" key="1">
    <source>
        <dbReference type="ARBA" id="ARBA00001947"/>
    </source>
</evidence>
<reference evidence="13 14" key="1">
    <citation type="journal article" date="2017" name="Genome Biol.">
        <title>New reference genome sequences of hot pepper reveal the massive evolution of plant disease-resistance genes by retroduplication.</title>
        <authorList>
            <person name="Kim S."/>
            <person name="Park J."/>
            <person name="Yeom S.I."/>
            <person name="Kim Y.M."/>
            <person name="Seo E."/>
            <person name="Kim K.T."/>
            <person name="Kim M.S."/>
            <person name="Lee J.M."/>
            <person name="Cheong K."/>
            <person name="Shin H.S."/>
            <person name="Kim S.B."/>
            <person name="Han K."/>
            <person name="Lee J."/>
            <person name="Park M."/>
            <person name="Lee H.A."/>
            <person name="Lee H.Y."/>
            <person name="Lee Y."/>
            <person name="Oh S."/>
            <person name="Lee J.H."/>
            <person name="Choi E."/>
            <person name="Choi E."/>
            <person name="Lee S.E."/>
            <person name="Jeon J."/>
            <person name="Kim H."/>
            <person name="Choi G."/>
            <person name="Song H."/>
            <person name="Lee J."/>
            <person name="Lee S.C."/>
            <person name="Kwon J.K."/>
            <person name="Lee H.Y."/>
            <person name="Koo N."/>
            <person name="Hong Y."/>
            <person name="Kim R.W."/>
            <person name="Kang W.H."/>
            <person name="Huh J.H."/>
            <person name="Kang B.C."/>
            <person name="Yang T.J."/>
            <person name="Lee Y.H."/>
            <person name="Bennetzen J.L."/>
            <person name="Choi D."/>
        </authorList>
    </citation>
    <scope>NUCLEOTIDE SEQUENCE [LARGE SCALE GENOMIC DNA]</scope>
    <source>
        <strain evidence="14">cv. PBC81</strain>
    </source>
</reference>
<evidence type="ECO:0000256" key="6">
    <source>
        <dbReference type="ARBA" id="ARBA00023180"/>
    </source>
</evidence>
<evidence type="ECO:0000256" key="3">
    <source>
        <dbReference type="ARBA" id="ARBA00022723"/>
    </source>
</evidence>
<dbReference type="InterPro" id="IPR018338">
    <property type="entry name" value="Carbonic_anhydrase_a-class_CS"/>
</dbReference>
<dbReference type="Gene3D" id="3.10.200.10">
    <property type="entry name" value="Alpha carbonic anhydrase"/>
    <property type="match status" value="2"/>
</dbReference>
<dbReference type="AlphaFoldDB" id="A0A2G2WNM8"/>
<keyword evidence="5 9" id="KW-0862">Zinc</keyword>
<dbReference type="EMBL" id="MLFT02000006">
    <property type="protein sequence ID" value="PHT46846.1"/>
    <property type="molecule type" value="Genomic_DNA"/>
</dbReference>
<evidence type="ECO:0000256" key="4">
    <source>
        <dbReference type="ARBA" id="ARBA00022729"/>
    </source>
</evidence>
<dbReference type="SMART" id="SM01057">
    <property type="entry name" value="Carb_anhydrase"/>
    <property type="match status" value="2"/>
</dbReference>
<dbReference type="EC" id="4.2.1.1" evidence="2 9"/>
<organism evidence="13 14">
    <name type="scientific">Capsicum baccatum</name>
    <name type="common">Peruvian pepper</name>
    <dbReference type="NCBI Taxonomy" id="33114"/>
    <lineage>
        <taxon>Eukaryota</taxon>
        <taxon>Viridiplantae</taxon>
        <taxon>Streptophyta</taxon>
        <taxon>Embryophyta</taxon>
        <taxon>Tracheophyta</taxon>
        <taxon>Spermatophyta</taxon>
        <taxon>Magnoliopsida</taxon>
        <taxon>eudicotyledons</taxon>
        <taxon>Gunneridae</taxon>
        <taxon>Pentapetalae</taxon>
        <taxon>asterids</taxon>
        <taxon>lamiids</taxon>
        <taxon>Solanales</taxon>
        <taxon>Solanaceae</taxon>
        <taxon>Solanoideae</taxon>
        <taxon>Capsiceae</taxon>
        <taxon>Capsicum</taxon>
    </lineage>
</organism>
<feature type="domain" description="Alpha-carbonic anhydrase" evidence="12">
    <location>
        <begin position="248"/>
        <end position="492"/>
    </location>
</feature>
<dbReference type="STRING" id="33114.A0A2G2WNM8"/>
<dbReference type="PANTHER" id="PTHR18952:SF208">
    <property type="entry name" value="CARBONIC ANHYDRASE XA-RELATED"/>
    <property type="match status" value="1"/>
</dbReference>
<keyword evidence="11" id="KW-0812">Transmembrane</keyword>
<comment type="similarity">
    <text evidence="9">Belongs to the alpha-carbonic anhydrase family.</text>
</comment>
<dbReference type="InterPro" id="IPR001148">
    <property type="entry name" value="CA_dom"/>
</dbReference>
<protein>
    <recommendedName>
        <fullName evidence="2 9">Carbonic anhydrase</fullName>
        <ecNumber evidence="2 9">4.2.1.1</ecNumber>
    </recommendedName>
</protein>
<keyword evidence="4" id="KW-0732">Signal</keyword>
<dbReference type="SUPFAM" id="SSF51069">
    <property type="entry name" value="Carbonic anhydrase"/>
    <property type="match status" value="2"/>
</dbReference>
<keyword evidence="11" id="KW-0472">Membrane</keyword>
<sequence>MSKLDLYNPEESNYNLTPSEKVDGESLIKTSNNYYVDRSASVATLTVQQLQNMIANTIKAQYGGSSQSFAGYSKLYSKRIEGLQMPIGYQPPKFQQFDGKGNPRQHISHFVETCSNAGTHDDLLVKQFVRSLKDNAFDWYTDLEFGSIDCWEQLERIKPQTFEELATPAYDMKLSIASHRMTSPDFDPRKEVTKFENSSEDQIGKSMTATEKIMTIMQEGKIIIDEGDTVDTNHVSAKLHYMKDAENEDFSYKGKAENGPGNWGNINPQWRICNTGKLQSPIDLVKVEVVNLGILEKFYKPAPATLVNRGHDIMVRWDGDAGFFKINETQYKLQQVHWHTPSEHTINGKRFDMEAHLVHASSDGKTAVIGILYTIGLLPDILQTKLEKDLIALADKEGAERAIGIVDPNIIKLDGTTYYRYIGSLTTPPCTEGVVWTIDGKVNSATSGQIKLLQNAVVNWPKGMPGSMPNLCSSRSLVFLVLENSRHFNLDGSKYDEREFSYGEKSENGPANWGKIHPEWRTCNTGKLQSPIDLLNKRVEVVSHLGILKKYYKPSNATLLNRGHDMMLRWEGSAGYLKINGTQYQLKQVHWHTPSEHTIDGKRFSLEAHLVHESNDGKTAVIGIIYKIGRPDSFLSMIETDLKALASAKGVEKAIGTINPKQIKLDGKKYYRYIGSLTTPPCTEDVVWTIDRKVKTVTKRQMKLIRDAVHDGPRSCDFWRWRDSEDIDPRSKYVISKLIEKLGKLENVVESCRFNEVEKLIGLSKSIKEDSEEVDKAKESKHDDNGINMKLEKLKEEIRKIKEKEKNWRQIAEGRTRNNTYFFVEFFCCILVIALIHLVGMLYMKNGSMSLP</sequence>
<keyword evidence="11" id="KW-1133">Transmembrane helix</keyword>
<feature type="coiled-coil region" evidence="10">
    <location>
        <begin position="784"/>
        <end position="811"/>
    </location>
</feature>
<feature type="transmembrane region" description="Helical" evidence="11">
    <location>
        <begin position="821"/>
        <end position="844"/>
    </location>
</feature>
<accession>A0A2G2WNM8</accession>
<evidence type="ECO:0000313" key="13">
    <source>
        <dbReference type="EMBL" id="PHT46846.1"/>
    </source>
</evidence>
<dbReference type="GO" id="GO:0008270">
    <property type="term" value="F:zinc ion binding"/>
    <property type="evidence" value="ECO:0007669"/>
    <property type="project" value="UniProtKB-UniRule"/>
</dbReference>
<dbReference type="GO" id="GO:0004089">
    <property type="term" value="F:carbonate dehydratase activity"/>
    <property type="evidence" value="ECO:0007669"/>
    <property type="project" value="UniProtKB-UniRule"/>
</dbReference>
<dbReference type="PROSITE" id="PS00162">
    <property type="entry name" value="ALPHA_CA_1"/>
    <property type="match status" value="2"/>
</dbReference>
<dbReference type="Proteomes" id="UP000224567">
    <property type="component" value="Unassembled WGS sequence"/>
</dbReference>
<evidence type="ECO:0000256" key="11">
    <source>
        <dbReference type="SAM" id="Phobius"/>
    </source>
</evidence>
<reference evidence="14" key="2">
    <citation type="journal article" date="2017" name="J. Anim. Genet.">
        <title>Multiple reference genome sequences of hot pepper reveal the massive evolution of plant disease resistance genes by retroduplication.</title>
        <authorList>
            <person name="Kim S."/>
            <person name="Park J."/>
            <person name="Yeom S.-I."/>
            <person name="Kim Y.-M."/>
            <person name="Seo E."/>
            <person name="Kim K.-T."/>
            <person name="Kim M.-S."/>
            <person name="Lee J.M."/>
            <person name="Cheong K."/>
            <person name="Shin H.-S."/>
            <person name="Kim S.-B."/>
            <person name="Han K."/>
            <person name="Lee J."/>
            <person name="Park M."/>
            <person name="Lee H.-A."/>
            <person name="Lee H.-Y."/>
            <person name="Lee Y."/>
            <person name="Oh S."/>
            <person name="Lee J.H."/>
            <person name="Choi E."/>
            <person name="Choi E."/>
            <person name="Lee S.E."/>
            <person name="Jeon J."/>
            <person name="Kim H."/>
            <person name="Choi G."/>
            <person name="Song H."/>
            <person name="Lee J."/>
            <person name="Lee S.-C."/>
            <person name="Kwon J.-K."/>
            <person name="Lee H.-Y."/>
            <person name="Koo N."/>
            <person name="Hong Y."/>
            <person name="Kim R.W."/>
            <person name="Kang W.-H."/>
            <person name="Huh J.H."/>
            <person name="Kang B.-C."/>
            <person name="Yang T.-J."/>
            <person name="Lee Y.-H."/>
            <person name="Bennetzen J.L."/>
            <person name="Choi D."/>
        </authorList>
    </citation>
    <scope>NUCLEOTIDE SEQUENCE [LARGE SCALE GENOMIC DNA]</scope>
    <source>
        <strain evidence="14">cv. PBC81</strain>
    </source>
</reference>
<evidence type="ECO:0000313" key="14">
    <source>
        <dbReference type="Proteomes" id="UP000224567"/>
    </source>
</evidence>
<dbReference type="Pfam" id="PF00194">
    <property type="entry name" value="Carb_anhydrase"/>
    <property type="match status" value="2"/>
</dbReference>
<comment type="function">
    <text evidence="9">Reversible hydration of carbon dioxide.</text>
</comment>
<feature type="domain" description="Alpha-carbonic anhydrase" evidence="12">
    <location>
        <begin position="498"/>
        <end position="738"/>
    </location>
</feature>
<evidence type="ECO:0000256" key="7">
    <source>
        <dbReference type="ARBA" id="ARBA00023239"/>
    </source>
</evidence>
<keyword evidence="14" id="KW-1185">Reference proteome</keyword>
<dbReference type="InterPro" id="IPR036398">
    <property type="entry name" value="CA_dom_sf"/>
</dbReference>
<dbReference type="CDD" id="cd03124">
    <property type="entry name" value="alpha_CA_prokaryotic_like"/>
    <property type="match status" value="2"/>
</dbReference>
<keyword evidence="6" id="KW-0325">Glycoprotein</keyword>
<dbReference type="PROSITE" id="PS51144">
    <property type="entry name" value="ALPHA_CA_2"/>
    <property type="match status" value="2"/>
</dbReference>
<proteinExistence type="inferred from homology"/>
<name>A0A2G2WNM8_CAPBA</name>
<comment type="catalytic activity">
    <reaction evidence="8 9">
        <text>hydrogencarbonate + H(+) = CO2 + H2O</text>
        <dbReference type="Rhea" id="RHEA:10748"/>
        <dbReference type="ChEBI" id="CHEBI:15377"/>
        <dbReference type="ChEBI" id="CHEBI:15378"/>
        <dbReference type="ChEBI" id="CHEBI:16526"/>
        <dbReference type="ChEBI" id="CHEBI:17544"/>
        <dbReference type="EC" id="4.2.1.1"/>
    </reaction>
</comment>
<evidence type="ECO:0000259" key="12">
    <source>
        <dbReference type="PROSITE" id="PS51144"/>
    </source>
</evidence>
<dbReference type="InterPro" id="IPR023561">
    <property type="entry name" value="Carbonic_anhydrase_a-class"/>
</dbReference>
<evidence type="ECO:0000256" key="8">
    <source>
        <dbReference type="ARBA" id="ARBA00048348"/>
    </source>
</evidence>
<dbReference type="PANTHER" id="PTHR18952">
    <property type="entry name" value="CARBONIC ANHYDRASE"/>
    <property type="match status" value="1"/>
</dbReference>
<keyword evidence="3 9" id="KW-0479">Metal-binding</keyword>
<keyword evidence="10" id="KW-0175">Coiled coil</keyword>
<comment type="cofactor">
    <cofactor evidence="1 9">
        <name>Zn(2+)</name>
        <dbReference type="ChEBI" id="CHEBI:29105"/>
    </cofactor>
</comment>
<keyword evidence="7 9" id="KW-0456">Lyase</keyword>